<dbReference type="PANTHER" id="PTHR33121:SF70">
    <property type="entry name" value="SIGNALING PROTEIN YKOW"/>
    <property type="match status" value="1"/>
</dbReference>
<dbReference type="InterPro" id="IPR035919">
    <property type="entry name" value="EAL_sf"/>
</dbReference>
<dbReference type="NCBIfam" id="TIGR00254">
    <property type="entry name" value="GGDEF"/>
    <property type="match status" value="1"/>
</dbReference>
<dbReference type="EMBL" id="CM001487">
    <property type="protein sequence ID" value="EIM58433.1"/>
    <property type="molecule type" value="Genomic_DNA"/>
</dbReference>
<dbReference type="CDD" id="cd01948">
    <property type="entry name" value="EAL"/>
    <property type="match status" value="1"/>
</dbReference>
<dbReference type="InterPro" id="IPR043128">
    <property type="entry name" value="Rev_trsase/Diguanyl_cyclase"/>
</dbReference>
<proteinExistence type="predicted"/>
<dbReference type="SMART" id="SM00052">
    <property type="entry name" value="EAL"/>
    <property type="match status" value="1"/>
</dbReference>
<dbReference type="CDD" id="cd01949">
    <property type="entry name" value="GGDEF"/>
    <property type="match status" value="1"/>
</dbReference>
<dbReference type="Gene3D" id="3.20.20.450">
    <property type="entry name" value="EAL domain"/>
    <property type="match status" value="1"/>
</dbReference>
<dbReference type="InterPro" id="IPR050706">
    <property type="entry name" value="Cyclic-di-GMP_PDE-like"/>
</dbReference>
<dbReference type="OrthoDB" id="1762483at2"/>
<reference evidence="3 4" key="2">
    <citation type="submission" date="2012-02" db="EMBL/GenBank/DDBJ databases">
        <title>Improved High-Quality Draft sequence of Eubacterium cellulosolvens 6.</title>
        <authorList>
            <consortium name="US DOE Joint Genome Institute"/>
            <person name="Lucas S."/>
            <person name="Han J."/>
            <person name="Lapidus A."/>
            <person name="Cheng J.-F."/>
            <person name="Goodwin L."/>
            <person name="Pitluck S."/>
            <person name="Peters L."/>
            <person name="Mikhailova N."/>
            <person name="Gu W."/>
            <person name="Detter J.C."/>
            <person name="Han C."/>
            <person name="Tapia R."/>
            <person name="Land M."/>
            <person name="Hauser L."/>
            <person name="Kyrpides N."/>
            <person name="Ivanova N."/>
            <person name="Pagani I."/>
            <person name="Johnson E."/>
            <person name="Mukhopadhyay B."/>
            <person name="Anderson I."/>
            <person name="Woyke T."/>
        </authorList>
    </citation>
    <scope>NUCLEOTIDE SEQUENCE [LARGE SCALE GENOMIC DNA]</scope>
    <source>
        <strain evidence="3 4">6</strain>
    </source>
</reference>
<protein>
    <submittedName>
        <fullName evidence="3">EAL domain-containing protein</fullName>
    </submittedName>
</protein>
<dbReference type="GO" id="GO:0071111">
    <property type="term" value="F:cyclic-guanylate-specific phosphodiesterase activity"/>
    <property type="evidence" value="ECO:0007669"/>
    <property type="project" value="InterPro"/>
</dbReference>
<dbReference type="SMART" id="SM00267">
    <property type="entry name" value="GGDEF"/>
    <property type="match status" value="2"/>
</dbReference>
<evidence type="ECO:0000313" key="4">
    <source>
        <dbReference type="Proteomes" id="UP000005753"/>
    </source>
</evidence>
<dbReference type="SUPFAM" id="SSF55073">
    <property type="entry name" value="Nucleotide cyclase"/>
    <property type="match status" value="2"/>
</dbReference>
<dbReference type="Gene3D" id="3.30.70.270">
    <property type="match status" value="2"/>
</dbReference>
<dbReference type="InterPro" id="IPR029787">
    <property type="entry name" value="Nucleotide_cyclase"/>
</dbReference>
<dbReference type="PROSITE" id="PS50883">
    <property type="entry name" value="EAL"/>
    <property type="match status" value="1"/>
</dbReference>
<dbReference type="HOGENOM" id="CLU_008529_0_0_9"/>
<dbReference type="Pfam" id="PF00990">
    <property type="entry name" value="GGDEF"/>
    <property type="match status" value="2"/>
</dbReference>
<dbReference type="InterPro" id="IPR000160">
    <property type="entry name" value="GGDEF_dom"/>
</dbReference>
<dbReference type="eggNOG" id="COG2199">
    <property type="taxonomic scope" value="Bacteria"/>
</dbReference>
<dbReference type="SUPFAM" id="SSF141868">
    <property type="entry name" value="EAL domain-like"/>
    <property type="match status" value="1"/>
</dbReference>
<keyword evidence="4" id="KW-1185">Reference proteome</keyword>
<dbReference type="AlphaFoldDB" id="I5AXB0"/>
<dbReference type="Pfam" id="PF00563">
    <property type="entry name" value="EAL"/>
    <property type="match status" value="1"/>
</dbReference>
<feature type="domain" description="GGDEF" evidence="2">
    <location>
        <begin position="189"/>
        <end position="313"/>
    </location>
</feature>
<feature type="domain" description="EAL" evidence="1">
    <location>
        <begin position="322"/>
        <end position="576"/>
    </location>
</feature>
<evidence type="ECO:0000259" key="2">
    <source>
        <dbReference type="PROSITE" id="PS50887"/>
    </source>
</evidence>
<evidence type="ECO:0000313" key="3">
    <source>
        <dbReference type="EMBL" id="EIM58433.1"/>
    </source>
</evidence>
<dbReference type="STRING" id="633697.EubceDRAFT1_2731"/>
<dbReference type="PROSITE" id="PS50887">
    <property type="entry name" value="GGDEF"/>
    <property type="match status" value="2"/>
</dbReference>
<reference evidence="3 4" key="1">
    <citation type="submission" date="2010-08" db="EMBL/GenBank/DDBJ databases">
        <authorList>
            <consortium name="US DOE Joint Genome Institute (JGI-PGF)"/>
            <person name="Lucas S."/>
            <person name="Copeland A."/>
            <person name="Lapidus A."/>
            <person name="Cheng J.-F."/>
            <person name="Bruce D."/>
            <person name="Goodwin L."/>
            <person name="Pitluck S."/>
            <person name="Land M.L."/>
            <person name="Hauser L."/>
            <person name="Chang Y.-J."/>
            <person name="Anderson I.J."/>
            <person name="Johnson E."/>
            <person name="Mulhopadhyay B."/>
            <person name="Kyrpides N."/>
            <person name="Woyke T.J."/>
        </authorList>
    </citation>
    <scope>NUCLEOTIDE SEQUENCE [LARGE SCALE GENOMIC DNA]</scope>
    <source>
        <strain evidence="3 4">6</strain>
    </source>
</reference>
<sequence>MERYKYSDSELSFIENCEVPFAVYQFINQRVYVIALSGGFVKLFELDGMDRDDVYDLMDKDMYHNTHPDDLAMIGDAAYSFATKGGEYDVLYRSRIGGDYQIVHAYGRHITKENGVRLAFVWYTIYGGYRDDCRNKNSGDHFNDVLKEQLLRRSMGIRESHDFLTGLPSMTYFFDLAEAGCREIRENGMSPAILFMDFNGMKGFNQKYGLQEGDRFLKDFAKTLVCHFSHENCSRFSADHFCVFTDLETAGKEIELIIEEIGNPDFEDTLPLRVGIYCYEDEEISISGACDRAKIACDTGRKSYESKIYHFNDEMMAAMENRQYIVENFERALKEGWIEVFYQPVIRTANGRVCAEEALARWRDPSRGILQPDSFVPVLEETNRIYKLDLYVVDGLLLKMKEQAANNLYLVPQSFNLSRLDFYACDIVDEIRRRVDDAGIPRDRLVIEVTESVVASDVNYMTREIRRFKDLGFQVWMDDYGSGYSSPVILQDIPFDLIKIDRLFVNRIGESEKSRIILAEIIKMAMALGMDTIAEGVETEEQMNFLKRIGCTMLQGYYYCKPIRMAEILERYRRKTNIGFENPMESEYYSKLGRVNFYDLSTLRAKDTSLSNYFDTWPMVMLEYKDDRIRVIRYNKELQDFTSKNFPGSYGQREFYVPDYLGKPGVYSLNALVQCARDGKTAIIDDRTADGKTIQMVVWKVATNPVTKVSAIMAVVLAMEDGAEEKASLTYNYIARTLAQDFVYLYFVDMDTDHYTEYHADGVNRDVTLERHGLHFFQDSYATAQVIIHKDDQEEFYRSFNKEAIERNLRDTGSFTIIYRNLVDGKAVYVSMKITRVRCKGNFILIGINNIDGQMKTKEALEQIREERLIFQRMAALSGDFIALYNVDPETDEYFRFSRLDVADPSENPTVGKDFYERICKIMDQIAHEDDKADFFVRFRKETILDEIRGKGKFMTKHFRIYFKGEITYVQLKATMVNEKDKDKIIMGIINVDDEVRRQKAYIQTLSAMENEAFTDELTGVKRKHAYIDLEAKLNKDILKGSCPEFAIAVFDINGLKEINDTYGHLVGDQYIIDGSRLICRIFQHSPVYRIGGDEFAVIAQGEDYRNIDQLMGEFTRIVEENRHSGGVVVAAGVSKFTNEKNVAEVFQTADQYMYRNKEQLKKNK</sequence>
<dbReference type="eggNOG" id="COG2200">
    <property type="taxonomic scope" value="Bacteria"/>
</dbReference>
<evidence type="ECO:0000259" key="1">
    <source>
        <dbReference type="PROSITE" id="PS50883"/>
    </source>
</evidence>
<dbReference type="PANTHER" id="PTHR33121">
    <property type="entry name" value="CYCLIC DI-GMP PHOSPHODIESTERASE PDEF"/>
    <property type="match status" value="1"/>
</dbReference>
<name>I5AXB0_EUBC6</name>
<dbReference type="InterPro" id="IPR001633">
    <property type="entry name" value="EAL_dom"/>
</dbReference>
<gene>
    <name evidence="3" type="ORF">EubceDRAFT1_2731</name>
</gene>
<feature type="domain" description="GGDEF" evidence="2">
    <location>
        <begin position="1044"/>
        <end position="1165"/>
    </location>
</feature>
<accession>I5AXB0</accession>
<organism evidence="3 4">
    <name type="scientific">Eubacterium cellulosolvens (strain ATCC 43171 / JCM 9499 / 6)</name>
    <name type="common">Cillobacterium cellulosolvens</name>
    <dbReference type="NCBI Taxonomy" id="633697"/>
    <lineage>
        <taxon>Bacteria</taxon>
        <taxon>Bacillati</taxon>
        <taxon>Bacillota</taxon>
        <taxon>Clostridia</taxon>
        <taxon>Eubacteriales</taxon>
        <taxon>Eubacteriaceae</taxon>
        <taxon>Eubacterium</taxon>
    </lineage>
</organism>
<dbReference type="Proteomes" id="UP000005753">
    <property type="component" value="Chromosome"/>
</dbReference>